<dbReference type="HOGENOM" id="CLU_114433_0_0_4"/>
<proteinExistence type="predicted"/>
<keyword evidence="2" id="KW-1185">Reference proteome</keyword>
<keyword evidence="1" id="KW-0614">Plasmid</keyword>
<dbReference type="AlphaFoldDB" id="F2LRK9"/>
<dbReference type="KEGG" id="bgd:bgla_1p1060"/>
<accession>F2LRK9</accession>
<dbReference type="RefSeq" id="WP_013699883.1">
    <property type="nucleotide sequence ID" value="NC_015382.1"/>
</dbReference>
<gene>
    <name evidence="1" type="ordered locus">bgla_1p1060</name>
</gene>
<organism evidence="1 2">
    <name type="scientific">Burkholderia gladioli (strain BSR3)</name>
    <dbReference type="NCBI Taxonomy" id="999541"/>
    <lineage>
        <taxon>Bacteria</taxon>
        <taxon>Pseudomonadati</taxon>
        <taxon>Pseudomonadota</taxon>
        <taxon>Betaproteobacteria</taxon>
        <taxon>Burkholderiales</taxon>
        <taxon>Burkholderiaceae</taxon>
        <taxon>Burkholderia</taxon>
    </lineage>
</organism>
<sequence length="162" mass="17966">MSTTHLSCGHDAEWKDAQIVHICNFSRLHSMAATAIDGKRGEIASLRRAVFESIRISGRKKPQMMDVLTFLEAIFSLTAPCHLDGALQSATLMRSALEQAISSLRDLPELGVLDESSIRILDEAMARLFKNCEENARKMTALIANADREIFALQDMIVKFAS</sequence>
<dbReference type="EMBL" id="CP002601">
    <property type="protein sequence ID" value="AEA65503.1"/>
    <property type="molecule type" value="Genomic_DNA"/>
</dbReference>
<name>F2LRK9_BURGS</name>
<geneLocation type="plasmid" evidence="1 2">
    <name>bgla_1p</name>
</geneLocation>
<evidence type="ECO:0000313" key="1">
    <source>
        <dbReference type="EMBL" id="AEA65503.1"/>
    </source>
</evidence>
<protein>
    <submittedName>
        <fullName evidence="1">Uncharacterized protein</fullName>
    </submittedName>
</protein>
<evidence type="ECO:0000313" key="2">
    <source>
        <dbReference type="Proteomes" id="UP000008316"/>
    </source>
</evidence>
<dbReference type="Proteomes" id="UP000008316">
    <property type="component" value="Plasmid bgla_1p"/>
</dbReference>
<reference evidence="1 2" key="1">
    <citation type="journal article" date="2011" name="J. Bacteriol.">
        <title>Complete genome sequence of Burkholderia gladioli BSR3.</title>
        <authorList>
            <person name="Seo Y.S."/>
            <person name="Lim J."/>
            <person name="Choi B.S."/>
            <person name="Kim H."/>
            <person name="Goo E."/>
            <person name="Lee B."/>
            <person name="Lim J.S."/>
            <person name="Choi I.Y."/>
            <person name="Moon J.S."/>
            <person name="Kim J."/>
            <person name="Hwang I."/>
        </authorList>
    </citation>
    <scope>NUCLEOTIDE SEQUENCE [LARGE SCALE GENOMIC DNA]</scope>
    <source>
        <strain evidence="2">BSR3</strain>
    </source>
</reference>